<evidence type="ECO:0000313" key="4">
    <source>
        <dbReference type="EMBL" id="KAF5850452.1"/>
    </source>
</evidence>
<gene>
    <name evidence="4" type="ORF">GGP41_002672</name>
</gene>
<dbReference type="InterPro" id="IPR023582">
    <property type="entry name" value="Impact"/>
</dbReference>
<evidence type="ECO:0000256" key="1">
    <source>
        <dbReference type="ARBA" id="ARBA00007665"/>
    </source>
</evidence>
<dbReference type="Proteomes" id="UP000624244">
    <property type="component" value="Unassembled WGS sequence"/>
</dbReference>
<dbReference type="SUPFAM" id="SSF54211">
    <property type="entry name" value="Ribosomal protein S5 domain 2-like"/>
    <property type="match status" value="1"/>
</dbReference>
<feature type="region of interest" description="Disordered" evidence="2">
    <location>
        <begin position="137"/>
        <end position="172"/>
    </location>
</feature>
<feature type="region of interest" description="Disordered" evidence="2">
    <location>
        <begin position="257"/>
        <end position="283"/>
    </location>
</feature>
<dbReference type="AlphaFoldDB" id="A0A8H5ZJJ1"/>
<proteinExistence type="inferred from homology"/>
<dbReference type="PANTHER" id="PTHR16301:SF25">
    <property type="entry name" value="PROTEIN IMPACT"/>
    <property type="match status" value="1"/>
</dbReference>
<dbReference type="InterPro" id="IPR020568">
    <property type="entry name" value="Ribosomal_Su5_D2-typ_SF"/>
</dbReference>
<evidence type="ECO:0000313" key="5">
    <source>
        <dbReference type="Proteomes" id="UP000624244"/>
    </source>
</evidence>
<organism evidence="4 5">
    <name type="scientific">Cochliobolus sativus</name>
    <name type="common">Common root rot and spot blotch fungus</name>
    <name type="synonym">Bipolaris sorokiniana</name>
    <dbReference type="NCBI Taxonomy" id="45130"/>
    <lineage>
        <taxon>Eukaryota</taxon>
        <taxon>Fungi</taxon>
        <taxon>Dikarya</taxon>
        <taxon>Ascomycota</taxon>
        <taxon>Pezizomycotina</taxon>
        <taxon>Dothideomycetes</taxon>
        <taxon>Pleosporomycetidae</taxon>
        <taxon>Pleosporales</taxon>
        <taxon>Pleosporineae</taxon>
        <taxon>Pleosporaceae</taxon>
        <taxon>Bipolaris</taxon>
    </lineage>
</organism>
<feature type="compositionally biased region" description="Low complexity" evidence="2">
    <location>
        <begin position="137"/>
        <end position="154"/>
    </location>
</feature>
<dbReference type="GO" id="GO:0005737">
    <property type="term" value="C:cytoplasm"/>
    <property type="evidence" value="ECO:0007669"/>
    <property type="project" value="TreeGrafter"/>
</dbReference>
<dbReference type="Pfam" id="PF01205">
    <property type="entry name" value="Impact_N"/>
    <property type="match status" value="1"/>
</dbReference>
<dbReference type="PANTHER" id="PTHR16301">
    <property type="entry name" value="IMPACT-RELATED"/>
    <property type="match status" value="1"/>
</dbReference>
<evidence type="ECO:0000259" key="3">
    <source>
        <dbReference type="Pfam" id="PF01205"/>
    </source>
</evidence>
<comment type="caution">
    <text evidence="4">The sequence shown here is derived from an EMBL/GenBank/DDBJ whole genome shotgun (WGS) entry which is preliminary data.</text>
</comment>
<feature type="compositionally biased region" description="Basic and acidic residues" evidence="2">
    <location>
        <begin position="265"/>
        <end position="277"/>
    </location>
</feature>
<feature type="domain" description="Impact N-terminal" evidence="3">
    <location>
        <begin position="27"/>
        <end position="131"/>
    </location>
</feature>
<comment type="similarity">
    <text evidence="1">Belongs to the IMPACT family.</text>
</comment>
<evidence type="ECO:0000256" key="2">
    <source>
        <dbReference type="SAM" id="MobiDB-lite"/>
    </source>
</evidence>
<name>A0A8H5ZJJ1_COCSA</name>
<protein>
    <recommendedName>
        <fullName evidence="3">Impact N-terminal domain-containing protein</fullName>
    </recommendedName>
</protein>
<dbReference type="GO" id="GO:0140469">
    <property type="term" value="P:GCN2-mediated signaling"/>
    <property type="evidence" value="ECO:0007669"/>
    <property type="project" value="TreeGrafter"/>
</dbReference>
<reference evidence="4" key="1">
    <citation type="submission" date="2019-11" db="EMBL/GenBank/DDBJ databases">
        <title>Bipolaris sorokiniana Genome sequencing.</title>
        <authorList>
            <person name="Wang H."/>
        </authorList>
    </citation>
    <scope>NUCLEOTIDE SEQUENCE</scope>
</reference>
<dbReference type="InterPro" id="IPR001498">
    <property type="entry name" value="Impact_N"/>
</dbReference>
<sequence>MAGKRQHSPSPAPPEIYFSAPIHEQTSSFTAAFSPSLSAKALQALPEFRSATHRIAAWRRPSRQMSLMPASRTLYDTGHDDDGEKWAGTRLSNVLRDTSTCGTVVVGRWYGGQNIGPIRFTHIESSAKEAIRKAKAASASSSDSAQQALSSASNKKQKVQAKVQEEEEQEEAKRKELINNLQERDYNIFALRKLLSEKKARLQSEGRVELPTLQKLMDYDRMSMEALGRVDKARDATITFILKQIDKTDEEAKLAETLDGGGGEEVLKDADKNKQEETIATPE</sequence>
<dbReference type="EMBL" id="WNKQ01000007">
    <property type="protein sequence ID" value="KAF5850452.1"/>
    <property type="molecule type" value="Genomic_DNA"/>
</dbReference>
<accession>A0A8H5ZJJ1</accession>
<dbReference type="GO" id="GO:0006446">
    <property type="term" value="P:regulation of translational initiation"/>
    <property type="evidence" value="ECO:0007669"/>
    <property type="project" value="TreeGrafter"/>
</dbReference>
<dbReference type="InterPro" id="IPR036956">
    <property type="entry name" value="Impact_N_sf"/>
</dbReference>
<dbReference type="Gene3D" id="3.30.230.30">
    <property type="entry name" value="Impact, N-terminal domain"/>
    <property type="match status" value="1"/>
</dbReference>